<organism evidence="1 2">
    <name type="scientific">Triticum urartu</name>
    <name type="common">Red wild einkorn</name>
    <name type="synonym">Crithodium urartu</name>
    <dbReference type="NCBI Taxonomy" id="4572"/>
    <lineage>
        <taxon>Eukaryota</taxon>
        <taxon>Viridiplantae</taxon>
        <taxon>Streptophyta</taxon>
        <taxon>Embryophyta</taxon>
        <taxon>Tracheophyta</taxon>
        <taxon>Spermatophyta</taxon>
        <taxon>Magnoliopsida</taxon>
        <taxon>Liliopsida</taxon>
        <taxon>Poales</taxon>
        <taxon>Poaceae</taxon>
        <taxon>BOP clade</taxon>
        <taxon>Pooideae</taxon>
        <taxon>Triticodae</taxon>
        <taxon>Triticeae</taxon>
        <taxon>Triticinae</taxon>
        <taxon>Triticum</taxon>
    </lineage>
</organism>
<dbReference type="EnsemblPlants" id="TuG1812G0100001536.01.T01">
    <property type="protein sequence ID" value="TuG1812G0100001536.01.T01"/>
    <property type="gene ID" value="TuG1812G0100001536.01"/>
</dbReference>
<evidence type="ECO:0000313" key="1">
    <source>
        <dbReference type="EnsemblPlants" id="TuG1812G0100001536.01.T01"/>
    </source>
</evidence>
<name>A0A8R7P6P6_TRIUA</name>
<keyword evidence="2" id="KW-1185">Reference proteome</keyword>
<dbReference type="Proteomes" id="UP000015106">
    <property type="component" value="Chromosome 1"/>
</dbReference>
<sequence length="159" mass="18019">MRGWCWPSFMLRTWRGGGWLTPRTASHQSNYTASPCPEILKKIHVGLACLTSYSNEPLQAPSHRCSVHKSARDVKAAVAYCQLPIKYKTIMLSFSSGSTKNCNNSTLETMIFQVCYYVRACWYDYEYIHFVLVLSPVGFLCHGCVHACYVRECATVICV</sequence>
<reference evidence="1" key="3">
    <citation type="submission" date="2022-06" db="UniProtKB">
        <authorList>
            <consortium name="EnsemblPlants"/>
        </authorList>
    </citation>
    <scope>IDENTIFICATION</scope>
</reference>
<proteinExistence type="predicted"/>
<accession>A0A8R7P6P6</accession>
<reference evidence="2" key="1">
    <citation type="journal article" date="2013" name="Nature">
        <title>Draft genome of the wheat A-genome progenitor Triticum urartu.</title>
        <authorList>
            <person name="Ling H.Q."/>
            <person name="Zhao S."/>
            <person name="Liu D."/>
            <person name="Wang J."/>
            <person name="Sun H."/>
            <person name="Zhang C."/>
            <person name="Fan H."/>
            <person name="Li D."/>
            <person name="Dong L."/>
            <person name="Tao Y."/>
            <person name="Gao C."/>
            <person name="Wu H."/>
            <person name="Li Y."/>
            <person name="Cui Y."/>
            <person name="Guo X."/>
            <person name="Zheng S."/>
            <person name="Wang B."/>
            <person name="Yu K."/>
            <person name="Liang Q."/>
            <person name="Yang W."/>
            <person name="Lou X."/>
            <person name="Chen J."/>
            <person name="Feng M."/>
            <person name="Jian J."/>
            <person name="Zhang X."/>
            <person name="Luo G."/>
            <person name="Jiang Y."/>
            <person name="Liu J."/>
            <person name="Wang Z."/>
            <person name="Sha Y."/>
            <person name="Zhang B."/>
            <person name="Wu H."/>
            <person name="Tang D."/>
            <person name="Shen Q."/>
            <person name="Xue P."/>
            <person name="Zou S."/>
            <person name="Wang X."/>
            <person name="Liu X."/>
            <person name="Wang F."/>
            <person name="Yang Y."/>
            <person name="An X."/>
            <person name="Dong Z."/>
            <person name="Zhang K."/>
            <person name="Zhang X."/>
            <person name="Luo M.C."/>
            <person name="Dvorak J."/>
            <person name="Tong Y."/>
            <person name="Wang J."/>
            <person name="Yang H."/>
            <person name="Li Z."/>
            <person name="Wang D."/>
            <person name="Zhang A."/>
            <person name="Wang J."/>
        </authorList>
    </citation>
    <scope>NUCLEOTIDE SEQUENCE</scope>
    <source>
        <strain evidence="2">cv. G1812</strain>
    </source>
</reference>
<reference evidence="1" key="2">
    <citation type="submission" date="2018-03" db="EMBL/GenBank/DDBJ databases">
        <title>The Triticum urartu genome reveals the dynamic nature of wheat genome evolution.</title>
        <authorList>
            <person name="Ling H."/>
            <person name="Ma B."/>
            <person name="Shi X."/>
            <person name="Liu H."/>
            <person name="Dong L."/>
            <person name="Sun H."/>
            <person name="Cao Y."/>
            <person name="Gao Q."/>
            <person name="Zheng S."/>
            <person name="Li Y."/>
            <person name="Yu Y."/>
            <person name="Du H."/>
            <person name="Qi M."/>
            <person name="Li Y."/>
            <person name="Yu H."/>
            <person name="Cui Y."/>
            <person name="Wang N."/>
            <person name="Chen C."/>
            <person name="Wu H."/>
            <person name="Zhao Y."/>
            <person name="Zhang J."/>
            <person name="Li Y."/>
            <person name="Zhou W."/>
            <person name="Zhang B."/>
            <person name="Hu W."/>
            <person name="Eijk M."/>
            <person name="Tang J."/>
            <person name="Witsenboer H."/>
            <person name="Zhao S."/>
            <person name="Li Z."/>
            <person name="Zhang A."/>
            <person name="Wang D."/>
            <person name="Liang C."/>
        </authorList>
    </citation>
    <scope>NUCLEOTIDE SEQUENCE [LARGE SCALE GENOMIC DNA]</scope>
    <source>
        <strain evidence="1">cv. G1812</strain>
    </source>
</reference>
<dbReference type="AlphaFoldDB" id="A0A8R7P6P6"/>
<dbReference type="Gramene" id="TuG1812G0100001536.01.T01">
    <property type="protein sequence ID" value="TuG1812G0100001536.01.T01"/>
    <property type="gene ID" value="TuG1812G0100001536.01"/>
</dbReference>
<protein>
    <submittedName>
        <fullName evidence="1">Uncharacterized protein</fullName>
    </submittedName>
</protein>
<evidence type="ECO:0000313" key="2">
    <source>
        <dbReference type="Proteomes" id="UP000015106"/>
    </source>
</evidence>